<evidence type="ECO:0000313" key="2">
    <source>
        <dbReference type="Proteomes" id="UP000001312"/>
    </source>
</evidence>
<dbReference type="RefSeq" id="XP_001592617.1">
    <property type="nucleotide sequence ID" value="XM_001592567.1"/>
</dbReference>
<dbReference type="GeneID" id="5488574"/>
<dbReference type="InParanoid" id="A7ENF9"/>
<dbReference type="KEGG" id="ssl:SS1G_06858"/>
<accession>A7ENF9</accession>
<dbReference type="EMBL" id="CH476628">
    <property type="protein sequence ID" value="EDO04375.1"/>
    <property type="molecule type" value="Genomic_DNA"/>
</dbReference>
<keyword evidence="2" id="KW-1185">Reference proteome</keyword>
<proteinExistence type="predicted"/>
<protein>
    <submittedName>
        <fullName evidence="1">Uncharacterized protein</fullName>
    </submittedName>
</protein>
<name>A7ENF9_SCLS1</name>
<gene>
    <name evidence="1" type="ORF">SS1G_06858</name>
</gene>
<dbReference type="AlphaFoldDB" id="A7ENF9"/>
<evidence type="ECO:0000313" key="1">
    <source>
        <dbReference type="EMBL" id="EDO04375.1"/>
    </source>
</evidence>
<reference evidence="2" key="1">
    <citation type="journal article" date="2011" name="PLoS Genet.">
        <title>Genomic analysis of the necrotrophic fungal pathogens Sclerotinia sclerotiorum and Botrytis cinerea.</title>
        <authorList>
            <person name="Amselem J."/>
            <person name="Cuomo C.A."/>
            <person name="van Kan J.A."/>
            <person name="Viaud M."/>
            <person name="Benito E.P."/>
            <person name="Couloux A."/>
            <person name="Coutinho P.M."/>
            <person name="de Vries R.P."/>
            <person name="Dyer P.S."/>
            <person name="Fillinger S."/>
            <person name="Fournier E."/>
            <person name="Gout L."/>
            <person name="Hahn M."/>
            <person name="Kohn L."/>
            <person name="Lapalu N."/>
            <person name="Plummer K.M."/>
            <person name="Pradier J.M."/>
            <person name="Quevillon E."/>
            <person name="Sharon A."/>
            <person name="Simon A."/>
            <person name="ten Have A."/>
            <person name="Tudzynski B."/>
            <person name="Tudzynski P."/>
            <person name="Wincker P."/>
            <person name="Andrew M."/>
            <person name="Anthouard V."/>
            <person name="Beever R.E."/>
            <person name="Beffa R."/>
            <person name="Benoit I."/>
            <person name="Bouzid O."/>
            <person name="Brault B."/>
            <person name="Chen Z."/>
            <person name="Choquer M."/>
            <person name="Collemare J."/>
            <person name="Cotton P."/>
            <person name="Danchin E.G."/>
            <person name="Da Silva C."/>
            <person name="Gautier A."/>
            <person name="Giraud C."/>
            <person name="Giraud T."/>
            <person name="Gonzalez C."/>
            <person name="Grossetete S."/>
            <person name="Guldener U."/>
            <person name="Henrissat B."/>
            <person name="Howlett B.J."/>
            <person name="Kodira C."/>
            <person name="Kretschmer M."/>
            <person name="Lappartient A."/>
            <person name="Leroch M."/>
            <person name="Levis C."/>
            <person name="Mauceli E."/>
            <person name="Neuveglise C."/>
            <person name="Oeser B."/>
            <person name="Pearson M."/>
            <person name="Poulain J."/>
            <person name="Poussereau N."/>
            <person name="Quesneville H."/>
            <person name="Rascle C."/>
            <person name="Schumacher J."/>
            <person name="Segurens B."/>
            <person name="Sexton A."/>
            <person name="Silva E."/>
            <person name="Sirven C."/>
            <person name="Soanes D.M."/>
            <person name="Talbot N.J."/>
            <person name="Templeton M."/>
            <person name="Yandava C."/>
            <person name="Yarden O."/>
            <person name="Zeng Q."/>
            <person name="Rollins J.A."/>
            <person name="Lebrun M.H."/>
            <person name="Dickman M."/>
        </authorList>
    </citation>
    <scope>NUCLEOTIDE SEQUENCE [LARGE SCALE GENOMIC DNA]</scope>
    <source>
        <strain evidence="2">ATCC 18683 / 1980 / Ss-1</strain>
    </source>
</reference>
<dbReference type="Proteomes" id="UP000001312">
    <property type="component" value="Unassembled WGS sequence"/>
</dbReference>
<sequence>MSVLASTMKVFTGSKNSSEVVTIIPILSLDPRPDD</sequence>
<organism evidence="1 2">
    <name type="scientific">Sclerotinia sclerotiorum (strain ATCC 18683 / 1980 / Ss-1)</name>
    <name type="common">White mold</name>
    <name type="synonym">Whetzelinia sclerotiorum</name>
    <dbReference type="NCBI Taxonomy" id="665079"/>
    <lineage>
        <taxon>Eukaryota</taxon>
        <taxon>Fungi</taxon>
        <taxon>Dikarya</taxon>
        <taxon>Ascomycota</taxon>
        <taxon>Pezizomycotina</taxon>
        <taxon>Leotiomycetes</taxon>
        <taxon>Helotiales</taxon>
        <taxon>Sclerotiniaceae</taxon>
        <taxon>Sclerotinia</taxon>
    </lineage>
</organism>